<dbReference type="Pfam" id="PF23212">
    <property type="entry name" value="DUF7064"/>
    <property type="match status" value="1"/>
</dbReference>
<dbReference type="Proteomes" id="UP000466554">
    <property type="component" value="Chromosome"/>
</dbReference>
<dbReference type="InterPro" id="IPR055493">
    <property type="entry name" value="DUF7065"/>
</dbReference>
<evidence type="ECO:0000256" key="1">
    <source>
        <dbReference type="SAM" id="MobiDB-lite"/>
    </source>
</evidence>
<gene>
    <name evidence="4" type="ORF">MPRF_00990</name>
</gene>
<feature type="domain" description="DUF7064" evidence="2">
    <location>
        <begin position="181"/>
        <end position="299"/>
    </location>
</feature>
<evidence type="ECO:0000313" key="5">
    <source>
        <dbReference type="Proteomes" id="UP000466554"/>
    </source>
</evidence>
<name>A0A7I7TVR0_MYCPF</name>
<dbReference type="InterPro" id="IPR055492">
    <property type="entry name" value="DUF7064"/>
</dbReference>
<accession>A0A7I7TVR0</accession>
<reference evidence="4 5" key="1">
    <citation type="journal article" date="2019" name="Emerg. Microbes Infect.">
        <title>Comprehensive subspecies identification of 175 nontuberculous mycobacteria species based on 7547 genomic profiles.</title>
        <authorList>
            <person name="Matsumoto Y."/>
            <person name="Kinjo T."/>
            <person name="Motooka D."/>
            <person name="Nabeya D."/>
            <person name="Jung N."/>
            <person name="Uechi K."/>
            <person name="Horii T."/>
            <person name="Iida T."/>
            <person name="Fujita J."/>
            <person name="Nakamura S."/>
        </authorList>
    </citation>
    <scope>NUCLEOTIDE SEQUENCE [LARGE SCALE GENOMIC DNA]</scope>
    <source>
        <strain evidence="4 5">JCM 6367</strain>
    </source>
</reference>
<feature type="region of interest" description="Disordered" evidence="1">
    <location>
        <begin position="297"/>
        <end position="328"/>
    </location>
</feature>
<evidence type="ECO:0000259" key="3">
    <source>
        <dbReference type="Pfam" id="PF23213"/>
    </source>
</evidence>
<feature type="compositionally biased region" description="Polar residues" evidence="1">
    <location>
        <begin position="318"/>
        <end position="328"/>
    </location>
</feature>
<dbReference type="AlphaFoldDB" id="A0A7I7TVR0"/>
<proteinExistence type="predicted"/>
<dbReference type="EMBL" id="AP022598">
    <property type="protein sequence ID" value="BBY73200.1"/>
    <property type="molecule type" value="Genomic_DNA"/>
</dbReference>
<dbReference type="Pfam" id="PF23213">
    <property type="entry name" value="DUF7065"/>
    <property type="match status" value="1"/>
</dbReference>
<evidence type="ECO:0000313" key="4">
    <source>
        <dbReference type="EMBL" id="BBY73200.1"/>
    </source>
</evidence>
<protein>
    <submittedName>
        <fullName evidence="4">Uncharacterized protein</fullName>
    </submittedName>
</protein>
<sequence length="328" mass="36000">MTYDESWDRPHEVGPEDGWQESDCYWFYDAAAGIGGYHRIGMRPNQGTAQVMLMVFELGGERFTLNDSFINDRHITATNRTDAGQHVDGHSALSLGDKRMRYQWDEGDTAAELEFYKSFYEPRGWPGHSSEVMKNVNAGGHLECSGRIRGQIRIGTRSYTIDGLAHRDRSWGFRDHSMIEFHRYRLSSGTIGPEFSFASHAITLRGRGSAVGGFIARNGHTEDVVDVRVLTTLDADGFTSMGSQTILTLASGEKIQVPASVVQGFVNPLGEGTFATCSIAEISWGGSPGFQNLEVSPNPGRGTYIPTAEDGSLHATESGLSQTADHRL</sequence>
<organism evidence="4 5">
    <name type="scientific">Mycolicibacterium parafortuitum</name>
    <name type="common">Mycobacterium parafortuitum</name>
    <dbReference type="NCBI Taxonomy" id="39692"/>
    <lineage>
        <taxon>Bacteria</taxon>
        <taxon>Bacillati</taxon>
        <taxon>Actinomycetota</taxon>
        <taxon>Actinomycetes</taxon>
        <taxon>Mycobacteriales</taxon>
        <taxon>Mycobacteriaceae</taxon>
        <taxon>Mycolicibacterium</taxon>
    </lineage>
</organism>
<feature type="domain" description="DUF7065" evidence="3">
    <location>
        <begin position="4"/>
        <end position="174"/>
    </location>
</feature>
<evidence type="ECO:0000259" key="2">
    <source>
        <dbReference type="Pfam" id="PF23212"/>
    </source>
</evidence>
<dbReference type="SUPFAM" id="SSF159245">
    <property type="entry name" value="AttH-like"/>
    <property type="match status" value="1"/>
</dbReference>